<dbReference type="Proteomes" id="UP000187203">
    <property type="component" value="Unassembled WGS sequence"/>
</dbReference>
<dbReference type="EMBL" id="AWUE01014505">
    <property type="protein sequence ID" value="OMP03439.1"/>
    <property type="molecule type" value="Genomic_DNA"/>
</dbReference>
<protein>
    <submittedName>
        <fullName evidence="1">Uncharacterized protein</fullName>
    </submittedName>
</protein>
<reference evidence="2" key="1">
    <citation type="submission" date="2013-09" db="EMBL/GenBank/DDBJ databases">
        <title>Corchorus olitorius genome sequencing.</title>
        <authorList>
            <person name="Alam M."/>
            <person name="Haque M.S."/>
            <person name="Islam M.S."/>
            <person name="Emdad E.M."/>
            <person name="Islam M.M."/>
            <person name="Ahmed B."/>
            <person name="Halim A."/>
            <person name="Hossen Q.M.M."/>
            <person name="Hossain M.Z."/>
            <person name="Ahmed R."/>
            <person name="Khan M.M."/>
            <person name="Islam R."/>
            <person name="Rashid M.M."/>
            <person name="Khan S.A."/>
            <person name="Rahman M.S."/>
            <person name="Alam M."/>
            <person name="Yahiya A.S."/>
            <person name="Khan M.S."/>
            <person name="Azam M.S."/>
            <person name="Haque T."/>
            <person name="Lashkar M.Z.H."/>
            <person name="Akhand A.I."/>
            <person name="Morshed G."/>
            <person name="Roy S."/>
            <person name="Uddin K.S."/>
            <person name="Rabeya T."/>
            <person name="Hossain A.S."/>
            <person name="Chowdhury A."/>
            <person name="Snigdha A.R."/>
            <person name="Mortoza M.S."/>
            <person name="Matin S.A."/>
            <person name="Hoque S.M.E."/>
            <person name="Islam M.K."/>
            <person name="Roy D.K."/>
            <person name="Haider R."/>
            <person name="Moosa M.M."/>
            <person name="Elias S.M."/>
            <person name="Hasan A.M."/>
            <person name="Jahan S."/>
            <person name="Shafiuddin M."/>
            <person name="Mahmood N."/>
            <person name="Shommy N.S."/>
        </authorList>
    </citation>
    <scope>NUCLEOTIDE SEQUENCE [LARGE SCALE GENOMIC DNA]</scope>
    <source>
        <strain evidence="2">cv. O-4</strain>
    </source>
</reference>
<proteinExistence type="predicted"/>
<evidence type="ECO:0000313" key="2">
    <source>
        <dbReference type="Proteomes" id="UP000187203"/>
    </source>
</evidence>
<evidence type="ECO:0000313" key="1">
    <source>
        <dbReference type="EMBL" id="OMP03439.1"/>
    </source>
</evidence>
<organism evidence="1 2">
    <name type="scientific">Corchorus olitorius</name>
    <dbReference type="NCBI Taxonomy" id="93759"/>
    <lineage>
        <taxon>Eukaryota</taxon>
        <taxon>Viridiplantae</taxon>
        <taxon>Streptophyta</taxon>
        <taxon>Embryophyta</taxon>
        <taxon>Tracheophyta</taxon>
        <taxon>Spermatophyta</taxon>
        <taxon>Magnoliopsida</taxon>
        <taxon>eudicotyledons</taxon>
        <taxon>Gunneridae</taxon>
        <taxon>Pentapetalae</taxon>
        <taxon>rosids</taxon>
        <taxon>malvids</taxon>
        <taxon>Malvales</taxon>
        <taxon>Malvaceae</taxon>
        <taxon>Grewioideae</taxon>
        <taxon>Apeibeae</taxon>
        <taxon>Corchorus</taxon>
    </lineage>
</organism>
<dbReference type="AlphaFoldDB" id="A0A1R3K8Q4"/>
<gene>
    <name evidence="1" type="ORF">COLO4_10421</name>
</gene>
<accession>A0A1R3K8Q4</accession>
<keyword evidence="2" id="KW-1185">Reference proteome</keyword>
<name>A0A1R3K8Q4_9ROSI</name>
<sequence>MVVTDMNAPRRLQNQYHFICFAVKRRLKLAF</sequence>
<comment type="caution">
    <text evidence="1">The sequence shown here is derived from an EMBL/GenBank/DDBJ whole genome shotgun (WGS) entry which is preliminary data.</text>
</comment>